<gene>
    <name evidence="2" type="ordered locus">MUL_1792</name>
</gene>
<dbReference type="PANTHER" id="PTHR39336">
    <property type="entry name" value="PYRIDOXAMINE PHOSPHATE OXIDASE FAMILY PROTEIN (AFU_ORTHOLOGUE AFUA_6G11440)"/>
    <property type="match status" value="1"/>
</dbReference>
<proteinExistence type="predicted"/>
<feature type="compositionally biased region" description="Basic residues" evidence="1">
    <location>
        <begin position="1"/>
        <end position="14"/>
    </location>
</feature>
<reference evidence="2 3" key="1">
    <citation type="journal article" date="2007" name="Genome Res.">
        <title>Reductive evolution and niche adaptation inferred from the genome of Mycobacterium ulcerans, the causative agent of Buruli ulcer.</title>
        <authorList>
            <person name="Stinear T.P."/>
            <person name="Seemann T."/>
            <person name="Pidot S."/>
            <person name="Frigui W."/>
            <person name="Reysset G."/>
            <person name="Garnier T."/>
            <person name="Meurice G."/>
            <person name="Simon D."/>
            <person name="Bouchier C."/>
            <person name="Ma L."/>
            <person name="Tichit M."/>
            <person name="Porter J.L."/>
            <person name="Ryan J."/>
            <person name="Johnson P.D."/>
            <person name="Davies J.K."/>
            <person name="Jenkin G.A."/>
            <person name="Small P.L."/>
            <person name="Jones L.M."/>
            <person name="Tekaia F."/>
            <person name="Laval F."/>
            <person name="Daffe M."/>
            <person name="Parkhill J."/>
            <person name="Cole S.T."/>
        </authorList>
    </citation>
    <scope>NUCLEOTIDE SEQUENCE [LARGE SCALE GENOMIC DNA]</scope>
    <source>
        <strain evidence="2 3">Agy99</strain>
    </source>
</reference>
<dbReference type="PANTHER" id="PTHR39336:SF1">
    <property type="entry name" value="PYRIDOXAMINE PHOSPHATE OXIDASE FAMILY PROTEIN (AFU_ORTHOLOGUE AFUA_6G11440)"/>
    <property type="match status" value="1"/>
</dbReference>
<dbReference type="HOGENOM" id="CLU_1353448_0_0_11"/>
<dbReference type="Gene3D" id="2.30.110.10">
    <property type="entry name" value="Electron Transport, Fmn-binding Protein, Chain A"/>
    <property type="match status" value="1"/>
</dbReference>
<feature type="region of interest" description="Disordered" evidence="1">
    <location>
        <begin position="1"/>
        <end position="48"/>
    </location>
</feature>
<dbReference type="Proteomes" id="UP000000765">
    <property type="component" value="Chromosome"/>
</dbReference>
<evidence type="ECO:0000256" key="1">
    <source>
        <dbReference type="SAM" id="MobiDB-lite"/>
    </source>
</evidence>
<organism evidence="2 3">
    <name type="scientific">Mycobacterium ulcerans (strain Agy99)</name>
    <dbReference type="NCBI Taxonomy" id="362242"/>
    <lineage>
        <taxon>Bacteria</taxon>
        <taxon>Bacillati</taxon>
        <taxon>Actinomycetota</taxon>
        <taxon>Actinomycetes</taxon>
        <taxon>Mycobacteriales</taxon>
        <taxon>Mycobacteriaceae</taxon>
        <taxon>Mycobacterium</taxon>
        <taxon>Mycobacterium ulcerans group</taxon>
    </lineage>
</organism>
<accession>A0PPJ9</accession>
<dbReference type="InterPro" id="IPR012349">
    <property type="entry name" value="Split_barrel_FMN-bd"/>
</dbReference>
<dbReference type="SUPFAM" id="SSF50475">
    <property type="entry name" value="FMN-binding split barrel"/>
    <property type="match status" value="1"/>
</dbReference>
<protein>
    <submittedName>
        <fullName evidence="2">Conserved hypothetical secreted protein</fullName>
    </submittedName>
</protein>
<dbReference type="AlphaFoldDB" id="A0PPJ9"/>
<feature type="compositionally biased region" description="Low complexity" evidence="1">
    <location>
        <begin position="15"/>
        <end position="33"/>
    </location>
</feature>
<dbReference type="eggNOG" id="COG3576">
    <property type="taxonomic scope" value="Bacteria"/>
</dbReference>
<sequence>MRLRMSKRRFRWPKSSRTSTSRSASSSATRPCSSLPPRRPTEVESTSPPRVIATLSRCWTDHTVVYIDLFGSGAETIAHLRDNGRITIMFCSFTRNSRILRLYGTGRVVRPDDGEFQTLREHFKTLHPGTRSAVVIDVDRIADACGFAVPYYDLVDERPVLDAHFRKATEETFSDVIDRNQHSIDGLPALDSDHPLPPSAQN</sequence>
<evidence type="ECO:0000313" key="3">
    <source>
        <dbReference type="Proteomes" id="UP000000765"/>
    </source>
</evidence>
<name>A0PPJ9_MYCUA</name>
<evidence type="ECO:0000313" key="2">
    <source>
        <dbReference type="EMBL" id="ABL04268.1"/>
    </source>
</evidence>
<dbReference type="EMBL" id="CP000325">
    <property type="protein sequence ID" value="ABL04268.1"/>
    <property type="molecule type" value="Genomic_DNA"/>
</dbReference>
<dbReference type="KEGG" id="mul:MUL_1792"/>